<dbReference type="EMBL" id="AJ697969">
    <property type="protein sequence ID" value="CAG27206.1"/>
    <property type="molecule type" value="Genomic_DNA"/>
</dbReference>
<reference evidence="1 2" key="3">
    <citation type="journal article" date="2004" name="Bioinformatics">
        <title>PHIRE, a deterministic approach to reveal regulatory elements in bacteriophage genomes.</title>
        <authorList>
            <person name="Lavigne R."/>
            <person name="Sun W.D."/>
            <person name="Volckaert G."/>
        </authorList>
    </citation>
    <scope>NUCLEOTIDE SEQUENCE [LARGE SCALE GENOMIC DNA]</scope>
</reference>
<organism evidence="1 2">
    <name type="scientific">Pseudomonas phage EL</name>
    <dbReference type="NCBI Taxonomy" id="273133"/>
    <lineage>
        <taxon>Viruses</taxon>
        <taxon>Duplodnaviria</taxon>
        <taxon>Heunggongvirae</taxon>
        <taxon>Uroviricota</taxon>
        <taxon>Caudoviricetes</taxon>
        <taxon>Chimalliviridae</taxon>
        <taxon>Elvirus</taxon>
        <taxon>Elvirus EL</taxon>
    </lineage>
</organism>
<evidence type="ECO:0000313" key="1">
    <source>
        <dbReference type="EMBL" id="CAG27206.1"/>
    </source>
</evidence>
<dbReference type="GeneID" id="5176775"/>
<proteinExistence type="predicted"/>
<dbReference type="KEGG" id="vg:5176775"/>
<keyword evidence="2" id="KW-1185">Reference proteome</keyword>
<reference evidence="1 2" key="2">
    <citation type="journal article" date="2003" name="Res. Microbiol.">
        <title>Myoviridae bacteriophages of Pseudomonas aeruginosa: a long and complex evolutionary pathway.</title>
        <authorList>
            <person name="Krylov V.N."/>
            <person name="Pleteneva E.A."/>
            <person name="Bourkalsteva M.V."/>
            <person name="Shaburova O.V."/>
            <person name="Volckaert G."/>
            <person name="Sykilinda N.N."/>
            <person name="Kurochkina L.P."/>
            <person name="Mesyanzhinov V.V."/>
        </authorList>
    </citation>
    <scope>NUCLEOTIDE SEQUENCE [LARGE SCALE GENOMIC DNA]</scope>
</reference>
<sequence>MYIYKRAVGINQIFPRGEELVDISEMTTKELVATFCELKIVVKDGLYGRDVVIDLADYHNQFLLFDGVIQQWLDTQINVPLKTSNTLPGNEYRYVTAQDIQYKWFTLYPGDAKIANDRQEHLDVASAPDIRVIKTDRTAVDYNALVERGLWTINGGHLVRAVADDQAVYLLNGGKHFNVNDNIHVNYLNFNTLSKLKTYTFQETDIDFEDHDSYNFLHVRSPVSLRNKTVWMSIGGRLYLNDVVQVMSDRTLTLRTEKVDWFSALFISKSMIDLSRIIDPEREVVDKRFFSTESFWKTLLTDPSTFLIVLDNPNLYVSVEPITTYQYPFTYHTHETRSIPLMVSNGLIPKYFTRKIINRRLLDIDLGIQRKFLNKTTGITNGGNLYHGYTNRFEPSSLYNGYHLYIRSVIQED</sequence>
<dbReference type="RefSeq" id="YP_418145.1">
    <property type="nucleotide sequence ID" value="NC_007623.1"/>
</dbReference>
<dbReference type="Proteomes" id="UP000001239">
    <property type="component" value="Segment"/>
</dbReference>
<reference evidence="1 2" key="4">
    <citation type="journal article" date="2005" name="J. Mol. Biol.">
        <title>Genome comparison of Pseudomonas aeruginosa large phages.</title>
        <authorList>
            <person name="Hertveldt K."/>
            <person name="Lavigne R."/>
            <person name="Pleteneva E."/>
            <person name="Sernova N."/>
            <person name="Kurochkina L."/>
            <person name="Korchevskii R."/>
            <person name="Robben J."/>
            <person name="Mesyanzhinov V."/>
            <person name="Krylov V.N."/>
            <person name="Volckaert G."/>
        </authorList>
    </citation>
    <scope>NUCLEOTIDE SEQUENCE</scope>
</reference>
<accession>Q2Z0W9</accession>
<dbReference type="OrthoDB" id="5432at10239"/>
<protein>
    <recommendedName>
        <fullName evidence="3">Virion structural protein</fullName>
    </recommendedName>
</protein>
<evidence type="ECO:0000313" key="2">
    <source>
        <dbReference type="Proteomes" id="UP000001239"/>
    </source>
</evidence>
<evidence type="ECO:0008006" key="3">
    <source>
        <dbReference type="Google" id="ProtNLM"/>
    </source>
</evidence>
<name>Q2Z0W9_9CAUD</name>
<reference evidence="1 2" key="1">
    <citation type="journal article" date="2002" name="Genetika">
        <title>Phenogenetic characterization of a group of giant Phi KZ-like bacteriophages of Pseudomonas aeruginosa].</title>
        <authorList>
            <person name="Burkal'tseva M.V."/>
            <person name="Krylov V.N."/>
            <person name="Pleteneva E.A."/>
            <person name="Shaburova O.V."/>
            <person name="Krylov S.V."/>
            <person name="Volckaert G."/>
            <person name="Sykilinda N.N."/>
            <person name="Kurochkina L.P."/>
            <person name="Mesyanzhinov V.V."/>
        </authorList>
    </citation>
    <scope>NUCLEOTIDE SEQUENCE [LARGE SCALE GENOMIC DNA]</scope>
</reference>